<dbReference type="GeneID" id="6069485"/>
<evidence type="ECO:0000313" key="4">
    <source>
        <dbReference type="Proteomes" id="UP000001194"/>
    </source>
</evidence>
<protein>
    <submittedName>
        <fullName evidence="3">Predicted protein</fullName>
    </submittedName>
</protein>
<dbReference type="InterPro" id="IPR001357">
    <property type="entry name" value="BRCT_dom"/>
</dbReference>
<name>B0CPN9_LACBS</name>
<dbReference type="EMBL" id="DS547091">
    <property type="protein sequence ID" value="EDR14960.1"/>
    <property type="molecule type" value="Genomic_DNA"/>
</dbReference>
<dbReference type="RefSeq" id="XP_001873168.1">
    <property type="nucleotide sequence ID" value="XM_001873133.1"/>
</dbReference>
<feature type="compositionally biased region" description="Basic and acidic residues" evidence="1">
    <location>
        <begin position="651"/>
        <end position="660"/>
    </location>
</feature>
<evidence type="ECO:0000313" key="3">
    <source>
        <dbReference type="EMBL" id="EDR14960.1"/>
    </source>
</evidence>
<dbReference type="InParanoid" id="B0CPN9"/>
<dbReference type="PROSITE" id="PS50172">
    <property type="entry name" value="BRCT"/>
    <property type="match status" value="1"/>
</dbReference>
<dbReference type="STRING" id="486041.B0CPN9"/>
<accession>B0CPN9</accession>
<feature type="region of interest" description="Disordered" evidence="1">
    <location>
        <begin position="321"/>
        <end position="372"/>
    </location>
</feature>
<dbReference type="Pfam" id="PF16589">
    <property type="entry name" value="BRCT_2"/>
    <property type="match status" value="1"/>
</dbReference>
<evidence type="ECO:0000256" key="1">
    <source>
        <dbReference type="SAM" id="MobiDB-lite"/>
    </source>
</evidence>
<dbReference type="KEGG" id="lbc:LACBIDRAFT_300602"/>
<dbReference type="HOGENOM" id="CLU_343578_0_0_1"/>
<organism evidence="4">
    <name type="scientific">Laccaria bicolor (strain S238N-H82 / ATCC MYA-4686)</name>
    <name type="common">Bicoloured deceiver</name>
    <name type="synonym">Laccaria laccata var. bicolor</name>
    <dbReference type="NCBI Taxonomy" id="486041"/>
    <lineage>
        <taxon>Eukaryota</taxon>
        <taxon>Fungi</taxon>
        <taxon>Dikarya</taxon>
        <taxon>Basidiomycota</taxon>
        <taxon>Agaricomycotina</taxon>
        <taxon>Agaricomycetes</taxon>
        <taxon>Agaricomycetidae</taxon>
        <taxon>Agaricales</taxon>
        <taxon>Agaricineae</taxon>
        <taxon>Hydnangiaceae</taxon>
        <taxon>Laccaria</taxon>
    </lineage>
</organism>
<gene>
    <name evidence="3" type="ORF">LACBIDRAFT_300602</name>
</gene>
<feature type="region of interest" description="Disordered" evidence="1">
    <location>
        <begin position="651"/>
        <end position="701"/>
    </location>
</feature>
<evidence type="ECO:0000259" key="2">
    <source>
        <dbReference type="PROSITE" id="PS50172"/>
    </source>
</evidence>
<dbReference type="AlphaFoldDB" id="B0CPN9"/>
<dbReference type="Proteomes" id="UP000001194">
    <property type="component" value="Unassembled WGS sequence"/>
</dbReference>
<feature type="compositionally biased region" description="Basic and acidic residues" evidence="1">
    <location>
        <begin position="511"/>
        <end position="533"/>
    </location>
</feature>
<feature type="compositionally biased region" description="Low complexity" evidence="1">
    <location>
        <begin position="326"/>
        <end position="348"/>
    </location>
</feature>
<proteinExistence type="predicted"/>
<sequence length="783" mass="87127">MDEPPSTQVSNDTLVFQAADGSQIRIFVEAGGISSRPKLVRALKKAGAIICNDPKNAQIILVDPETYQGKRFIRDWGKDADKVVLNFVWAYKSIEAGQVYNDERWGGFLTEDDGLPLEEAMDDENGKSPVPTPRETPVVSISDRRMSGDNSVSRINSTQRRRQSIEQNMTEIPQASLPHPFSNDQSQTQTLIPQSQNNGMNLFPNFQHMMPQYHMQMPIMQNNMASAFTQPMISPAFLANFLNSQNPQFNPQQLPPHFEQGFSMALVDAMKAHGYSYSTAQGHAAMQMAMNNQMAPNTMAQTSQDPHPMFKISNNVSIDMSTATGSLQPSPSLLHSSIGRRSTNTLSTSPPPSSKAQGKRRAMSPNNSLYPNATRACTEELGASSRSPVKQGIFSTKEGGLSFFVQIDLGNRLRIVTAIKKNGGKITNNHTTADYSVLYSGSQKQKTFLDLLRSTIDAGRPAVSANFIRDCVARETLIDDPTPYLFKLTPKKRKRQGSTPLSDEEPPDVVAEERRLERNRRQSERRKLAREESTATPASPSAKQGKRKKSPTPILSAPTYDGPRTPTPPPLHTHIGFGTSGHRYTEHEREYVLRYTKILLDRDHMVANSAIGKAMHDKMPHHTLKSWKTYIGTTIRDDIDALRKRASIAFRKAESQKESHSQTPAPLKSPKFNNFDSEELSNEVVPSPPTPTAPPQYVDQSKEQDLRVVSNYFAFGGGDEEGQEPSAIWARLTSQVSCQTEANWEDFYDKHHVEVMARYNQLSAEAAQENSVGQGPDFEAPYA</sequence>
<keyword evidence="4" id="KW-1185">Reference proteome</keyword>
<feature type="domain" description="BRCT" evidence="2">
    <location>
        <begin position="400"/>
        <end position="485"/>
    </location>
</feature>
<feature type="region of interest" description="Disordered" evidence="1">
    <location>
        <begin position="118"/>
        <end position="137"/>
    </location>
</feature>
<reference evidence="3 4" key="1">
    <citation type="journal article" date="2008" name="Nature">
        <title>The genome of Laccaria bicolor provides insights into mycorrhizal symbiosis.</title>
        <authorList>
            <person name="Martin F."/>
            <person name="Aerts A."/>
            <person name="Ahren D."/>
            <person name="Brun A."/>
            <person name="Danchin E.G.J."/>
            <person name="Duchaussoy F."/>
            <person name="Gibon J."/>
            <person name="Kohler A."/>
            <person name="Lindquist E."/>
            <person name="Pereda V."/>
            <person name="Salamov A."/>
            <person name="Shapiro H.J."/>
            <person name="Wuyts J."/>
            <person name="Blaudez D."/>
            <person name="Buee M."/>
            <person name="Brokstein P."/>
            <person name="Canbaeck B."/>
            <person name="Cohen D."/>
            <person name="Courty P.E."/>
            <person name="Coutinho P.M."/>
            <person name="Delaruelle C."/>
            <person name="Detter J.C."/>
            <person name="Deveau A."/>
            <person name="DiFazio S."/>
            <person name="Duplessis S."/>
            <person name="Fraissinet-Tachet L."/>
            <person name="Lucic E."/>
            <person name="Frey-Klett P."/>
            <person name="Fourrey C."/>
            <person name="Feussner I."/>
            <person name="Gay G."/>
            <person name="Grimwood J."/>
            <person name="Hoegger P.J."/>
            <person name="Jain P."/>
            <person name="Kilaru S."/>
            <person name="Labbe J."/>
            <person name="Lin Y.C."/>
            <person name="Legue V."/>
            <person name="Le Tacon F."/>
            <person name="Marmeisse R."/>
            <person name="Melayah D."/>
            <person name="Montanini B."/>
            <person name="Muratet M."/>
            <person name="Nehls U."/>
            <person name="Niculita-Hirzel H."/>
            <person name="Oudot-Le Secq M.P."/>
            <person name="Peter M."/>
            <person name="Quesneville H."/>
            <person name="Rajashekar B."/>
            <person name="Reich M."/>
            <person name="Rouhier N."/>
            <person name="Schmutz J."/>
            <person name="Yin T."/>
            <person name="Chalot M."/>
            <person name="Henrissat B."/>
            <person name="Kuees U."/>
            <person name="Lucas S."/>
            <person name="Van de Peer Y."/>
            <person name="Podila G.K."/>
            <person name="Polle A."/>
            <person name="Pukkila P.J."/>
            <person name="Richardson P.M."/>
            <person name="Rouze P."/>
            <person name="Sanders I.R."/>
            <person name="Stajich J.E."/>
            <person name="Tunlid A."/>
            <person name="Tuskan G."/>
            <person name="Grigoriev I.V."/>
        </authorList>
    </citation>
    <scope>NUCLEOTIDE SEQUENCE [LARGE SCALE GENOMIC DNA]</scope>
    <source>
        <strain evidence="4">S238N-H82 / ATCC MYA-4686</strain>
    </source>
</reference>
<dbReference type="OrthoDB" id="426865at2759"/>
<feature type="region of interest" description="Disordered" evidence="1">
    <location>
        <begin position="489"/>
        <end position="569"/>
    </location>
</feature>